<accession>A0A392VWW2</accession>
<dbReference type="AlphaFoldDB" id="A0A392VWW2"/>
<name>A0A392VWW2_9FABA</name>
<sequence length="24" mass="2591">VDEVLLWWCDAVVGVLDLASLGCD</sequence>
<keyword evidence="2" id="KW-1185">Reference proteome</keyword>
<dbReference type="Proteomes" id="UP000265520">
    <property type="component" value="Unassembled WGS sequence"/>
</dbReference>
<evidence type="ECO:0000313" key="1">
    <source>
        <dbReference type="EMBL" id="MCI92696.1"/>
    </source>
</evidence>
<comment type="caution">
    <text evidence="1">The sequence shown here is derived from an EMBL/GenBank/DDBJ whole genome shotgun (WGS) entry which is preliminary data.</text>
</comment>
<organism evidence="1 2">
    <name type="scientific">Trifolium medium</name>
    <dbReference type="NCBI Taxonomy" id="97028"/>
    <lineage>
        <taxon>Eukaryota</taxon>
        <taxon>Viridiplantae</taxon>
        <taxon>Streptophyta</taxon>
        <taxon>Embryophyta</taxon>
        <taxon>Tracheophyta</taxon>
        <taxon>Spermatophyta</taxon>
        <taxon>Magnoliopsida</taxon>
        <taxon>eudicotyledons</taxon>
        <taxon>Gunneridae</taxon>
        <taxon>Pentapetalae</taxon>
        <taxon>rosids</taxon>
        <taxon>fabids</taxon>
        <taxon>Fabales</taxon>
        <taxon>Fabaceae</taxon>
        <taxon>Papilionoideae</taxon>
        <taxon>50 kb inversion clade</taxon>
        <taxon>NPAAA clade</taxon>
        <taxon>Hologalegina</taxon>
        <taxon>IRL clade</taxon>
        <taxon>Trifolieae</taxon>
        <taxon>Trifolium</taxon>
    </lineage>
</organism>
<reference evidence="1 2" key="1">
    <citation type="journal article" date="2018" name="Front. Plant Sci.">
        <title>Red Clover (Trifolium pratense) and Zigzag Clover (T. medium) - A Picture of Genomic Similarities and Differences.</title>
        <authorList>
            <person name="Dluhosova J."/>
            <person name="Istvanek J."/>
            <person name="Nedelnik J."/>
            <person name="Repkova J."/>
        </authorList>
    </citation>
    <scope>NUCLEOTIDE SEQUENCE [LARGE SCALE GENOMIC DNA]</scope>
    <source>
        <strain evidence="2">cv. 10/8</strain>
        <tissue evidence="1">Leaf</tissue>
    </source>
</reference>
<dbReference type="EMBL" id="LXQA011307894">
    <property type="protein sequence ID" value="MCI92696.1"/>
    <property type="molecule type" value="Genomic_DNA"/>
</dbReference>
<proteinExistence type="predicted"/>
<feature type="non-terminal residue" evidence="1">
    <location>
        <position position="1"/>
    </location>
</feature>
<protein>
    <submittedName>
        <fullName evidence="1">Uncharacterized protein</fullName>
    </submittedName>
</protein>
<evidence type="ECO:0000313" key="2">
    <source>
        <dbReference type="Proteomes" id="UP000265520"/>
    </source>
</evidence>